<sequence length="327" mass="34913">MAKKQWRSLMIGGALLVVAAVLLLPVFIKDWAGDKEKPEEMTIQLIVRTSGGDYWTNVMMGAEAAVKEFGVTMHVSAPEGEADVEGQLAKAMRTLDTNPDAVVLGANEDEAFAPFLAEAEKRGIPVIAIDSLLASGKTAAYVGTDNVAAGQDAAHKMAELLHGEGDVVVMNSGMGGINGRLRAQGIEQALASYSGIRTEELSCAGDAADCRKQVAALLQRQDVNGIITLNTPSSEGAAIALKEHGAGGKVKLVGFDSSPELLELLQEEQIQALVVQNPFTIGYLGVKYAVLAADGERVPERTELARKLIEKDNMFWRENQKLLFPVV</sequence>
<dbReference type="Gene3D" id="3.40.50.2300">
    <property type="match status" value="2"/>
</dbReference>
<dbReference type="RefSeq" id="WP_379274195.1">
    <property type="nucleotide sequence ID" value="NZ_JBHUGT010000051.1"/>
</dbReference>
<dbReference type="SUPFAM" id="SSF53822">
    <property type="entry name" value="Periplasmic binding protein-like I"/>
    <property type="match status" value="1"/>
</dbReference>
<dbReference type="Pfam" id="PF13407">
    <property type="entry name" value="Peripla_BP_4"/>
    <property type="match status" value="1"/>
</dbReference>
<dbReference type="PANTHER" id="PTHR46847:SF1">
    <property type="entry name" value="D-ALLOSE-BINDING PERIPLASMIC PROTEIN-RELATED"/>
    <property type="match status" value="1"/>
</dbReference>
<keyword evidence="3" id="KW-0732">Signal</keyword>
<dbReference type="PANTHER" id="PTHR46847">
    <property type="entry name" value="D-ALLOSE-BINDING PERIPLASMIC PROTEIN-RELATED"/>
    <property type="match status" value="1"/>
</dbReference>
<comment type="caution">
    <text evidence="5">The sequence shown here is derived from an EMBL/GenBank/DDBJ whole genome shotgun (WGS) entry which is preliminary data.</text>
</comment>
<feature type="domain" description="Periplasmic binding protein" evidence="4">
    <location>
        <begin position="45"/>
        <end position="296"/>
    </location>
</feature>
<dbReference type="InterPro" id="IPR025997">
    <property type="entry name" value="SBP_2_dom"/>
</dbReference>
<evidence type="ECO:0000313" key="5">
    <source>
        <dbReference type="EMBL" id="MFD2661402.1"/>
    </source>
</evidence>
<dbReference type="Proteomes" id="UP001597493">
    <property type="component" value="Unassembled WGS sequence"/>
</dbReference>
<accession>A0ABW5QYM3</accession>
<evidence type="ECO:0000256" key="1">
    <source>
        <dbReference type="ARBA" id="ARBA00004196"/>
    </source>
</evidence>
<proteinExistence type="inferred from homology"/>
<evidence type="ECO:0000256" key="3">
    <source>
        <dbReference type="ARBA" id="ARBA00022729"/>
    </source>
</evidence>
<protein>
    <submittedName>
        <fullName evidence="5">Substrate-binding domain-containing protein</fullName>
    </submittedName>
</protein>
<comment type="similarity">
    <text evidence="2">Belongs to the bacterial solute-binding protein 2 family.</text>
</comment>
<reference evidence="6" key="1">
    <citation type="journal article" date="2019" name="Int. J. Syst. Evol. Microbiol.">
        <title>The Global Catalogue of Microorganisms (GCM) 10K type strain sequencing project: providing services to taxonomists for standard genome sequencing and annotation.</title>
        <authorList>
            <consortium name="The Broad Institute Genomics Platform"/>
            <consortium name="The Broad Institute Genome Sequencing Center for Infectious Disease"/>
            <person name="Wu L."/>
            <person name="Ma J."/>
        </authorList>
    </citation>
    <scope>NUCLEOTIDE SEQUENCE [LARGE SCALE GENOMIC DNA]</scope>
    <source>
        <strain evidence="6">TISTR 1827</strain>
    </source>
</reference>
<dbReference type="InterPro" id="IPR028082">
    <property type="entry name" value="Peripla_BP_I"/>
</dbReference>
<evidence type="ECO:0000313" key="6">
    <source>
        <dbReference type="Proteomes" id="UP001597493"/>
    </source>
</evidence>
<organism evidence="5 6">
    <name type="scientific">Paenibacillus thailandensis</name>
    <dbReference type="NCBI Taxonomy" id="393250"/>
    <lineage>
        <taxon>Bacteria</taxon>
        <taxon>Bacillati</taxon>
        <taxon>Bacillota</taxon>
        <taxon>Bacilli</taxon>
        <taxon>Bacillales</taxon>
        <taxon>Paenibacillaceae</taxon>
        <taxon>Paenibacillus</taxon>
    </lineage>
</organism>
<evidence type="ECO:0000259" key="4">
    <source>
        <dbReference type="Pfam" id="PF13407"/>
    </source>
</evidence>
<evidence type="ECO:0000256" key="2">
    <source>
        <dbReference type="ARBA" id="ARBA00007639"/>
    </source>
</evidence>
<keyword evidence="6" id="KW-1185">Reference proteome</keyword>
<gene>
    <name evidence="5" type="ORF">ACFSW5_14200</name>
</gene>
<dbReference type="EMBL" id="JBHUMY010000013">
    <property type="protein sequence ID" value="MFD2661402.1"/>
    <property type="molecule type" value="Genomic_DNA"/>
</dbReference>
<comment type="subcellular location">
    <subcellularLocation>
        <location evidence="1">Cell envelope</location>
    </subcellularLocation>
</comment>
<name>A0ABW5QYM3_9BACL</name>